<proteinExistence type="predicted"/>
<dbReference type="AlphaFoldDB" id="A0A6A3MZI7"/>
<organism evidence="1 2">
    <name type="scientific">Phytophthora rubi</name>
    <dbReference type="NCBI Taxonomy" id="129364"/>
    <lineage>
        <taxon>Eukaryota</taxon>
        <taxon>Sar</taxon>
        <taxon>Stramenopiles</taxon>
        <taxon>Oomycota</taxon>
        <taxon>Peronosporomycetes</taxon>
        <taxon>Peronosporales</taxon>
        <taxon>Peronosporaceae</taxon>
        <taxon>Phytophthora</taxon>
    </lineage>
</organism>
<reference evidence="1 2" key="1">
    <citation type="submission" date="2018-09" db="EMBL/GenBank/DDBJ databases">
        <title>Genomic investigation of the strawberry pathogen Phytophthora fragariae indicates pathogenicity is determined by transcriptional variation in three key races.</title>
        <authorList>
            <person name="Adams T.M."/>
            <person name="Armitage A.D."/>
            <person name="Sobczyk M.K."/>
            <person name="Bates H.J."/>
            <person name="Dunwell J.M."/>
            <person name="Nellist C.F."/>
            <person name="Harrison R.J."/>
        </authorList>
    </citation>
    <scope>NUCLEOTIDE SEQUENCE [LARGE SCALE GENOMIC DNA]</scope>
    <source>
        <strain evidence="1 2">SCRP324</strain>
    </source>
</reference>
<dbReference type="EMBL" id="QXFU01000445">
    <property type="protein sequence ID" value="KAE9033396.1"/>
    <property type="molecule type" value="Genomic_DNA"/>
</dbReference>
<dbReference type="OrthoDB" id="163176at2759"/>
<accession>A0A6A3MZI7</accession>
<evidence type="ECO:0000313" key="2">
    <source>
        <dbReference type="Proteomes" id="UP000435112"/>
    </source>
</evidence>
<sequence>MEVLLLDTTEKEGEDNTLYHYVHNSDTVGCFSTPSRTSTAHWLDLRGVLAAAVGATTSLCGEHLKFARFGGGNSSASTGIVGFVNIYEMLYAFVFTSSDLPESIVQYYTRSSCDLLLSLLGYPDAKLGQWRRREGSSISTGTLSVQLDTIFRGICSIIQEGIYSFSLLTEGEEVLMLALTRVDLSFGSHLHFVFDGRVLAVNYPLETLAKLAVLDAPFGDTASSTQKYAAIGRCIFYRKQLAFSTMRSDFLRMLFQWLLNGQQFAPDSSVTTPTHEQSDGSPTRVDTFELHDFRFTRHGGYPKRHALLIITKGNLQLVFLVERKLELEGKGEAVGWAKTLSDDVNQQFVEELFTFCTQHLEAYLETSQALRQERVGALQKQFTDQLQREPEGRFLWYSVAIDRLRGVIIGDVLPFIHLDGQGQQIKSHQQNYDSILARFVQHVVALQQSTRCLHDPPIETSPELPSGIPPLKLNVDDPDTLFLREKPTDEGDISTGDAHIFPELHYMHEPYENKGRELRQTAERVIVQGQPFWIIATYFETLEFFSILDAVLPLELLEHEMNRLCAFGGADPAATSVPDS</sequence>
<gene>
    <name evidence="1" type="ORF">PR002_g8687</name>
</gene>
<protein>
    <submittedName>
        <fullName evidence="1">Uncharacterized protein</fullName>
    </submittedName>
</protein>
<dbReference type="Proteomes" id="UP000435112">
    <property type="component" value="Unassembled WGS sequence"/>
</dbReference>
<name>A0A6A3MZI7_9STRA</name>
<evidence type="ECO:0000313" key="1">
    <source>
        <dbReference type="EMBL" id="KAE9033396.1"/>
    </source>
</evidence>
<comment type="caution">
    <text evidence="1">The sequence shown here is derived from an EMBL/GenBank/DDBJ whole genome shotgun (WGS) entry which is preliminary data.</text>
</comment>